<gene>
    <name evidence="2" type="ORF">PEV8663_01634</name>
</gene>
<dbReference type="Proteomes" id="UP000220836">
    <property type="component" value="Unassembled WGS sequence"/>
</dbReference>
<feature type="chain" id="PRO_5013189738" evidence="1">
    <location>
        <begin position="18"/>
        <end position="494"/>
    </location>
</feature>
<dbReference type="OrthoDB" id="7929427at2"/>
<reference evidence="2 3" key="1">
    <citation type="submission" date="2017-05" db="EMBL/GenBank/DDBJ databases">
        <authorList>
            <person name="Song R."/>
            <person name="Chenine A.L."/>
            <person name="Ruprecht R.M."/>
        </authorList>
    </citation>
    <scope>NUCLEOTIDE SEQUENCE [LARGE SCALE GENOMIC DNA]</scope>
    <source>
        <strain evidence="2 3">CECT 8663</strain>
    </source>
</reference>
<keyword evidence="1" id="KW-0732">Signal</keyword>
<name>A0A238K7Y3_9RHOB</name>
<feature type="signal peptide" evidence="1">
    <location>
        <begin position="1"/>
        <end position="17"/>
    </location>
</feature>
<dbReference type="AlphaFoldDB" id="A0A238K7Y3"/>
<proteinExistence type="predicted"/>
<protein>
    <submittedName>
        <fullName evidence="2">Uncharacterized protein</fullName>
    </submittedName>
</protein>
<evidence type="ECO:0000256" key="1">
    <source>
        <dbReference type="SAM" id="SignalP"/>
    </source>
</evidence>
<accession>A0A238K7Y3</accession>
<evidence type="ECO:0000313" key="2">
    <source>
        <dbReference type="EMBL" id="SMX38969.1"/>
    </source>
</evidence>
<dbReference type="EMBL" id="FXYH01000004">
    <property type="protein sequence ID" value="SMX38969.1"/>
    <property type="molecule type" value="Genomic_DNA"/>
</dbReference>
<organism evidence="2 3">
    <name type="scientific">Pelagimonas varians</name>
    <dbReference type="NCBI Taxonomy" id="696760"/>
    <lineage>
        <taxon>Bacteria</taxon>
        <taxon>Pseudomonadati</taxon>
        <taxon>Pseudomonadota</taxon>
        <taxon>Alphaproteobacteria</taxon>
        <taxon>Rhodobacterales</taxon>
        <taxon>Roseobacteraceae</taxon>
        <taxon>Pelagimonas</taxon>
    </lineage>
</organism>
<sequence length="494" mass="53277">MQIKTLLCALFWVPAVAAAQTASVAQNAPISQNALPPQIESSPLDAPDPGAVGLLPSSRTGLPATIWLGSNPKTLGDLIRAVDQPVPALRTLMRTLMLAEADPPKAGSEGVTHLTNRLDWLMKTGAVDESLALLDIVGVEIPQLFSKWADLNLLVGRPDPVCKALLTRPRLSNDFALRIYCTAQSGDWNRAVLILRSAETLGELSSRDADLLARFLDPELHESSPTLLPPVRPTPLEFRLFEALGEPLPTAPLPLPFSVLDLGGDNGWRAQIEAAERLARNGSLPANRLLGLYTRRQAAASGGVWDRVQALQNFELALERGTPDAIGQTLQEIWPQMRSARLLVPFAELFAAQLPYESLKGRAESTAIRAAFLSPNFEELSRRTGQDTAEIRFLTALARGEDPGVIDLPDLPHVGPVALGFGDAEMPAALKDQLDQGRLGEVILRSMALFASGAQGNSQDLTDALATFRTLGLEDTARRSALQLVLLGAERARQ</sequence>
<evidence type="ECO:0000313" key="3">
    <source>
        <dbReference type="Proteomes" id="UP000220836"/>
    </source>
</evidence>
<dbReference type="RefSeq" id="WP_097804116.1">
    <property type="nucleotide sequence ID" value="NZ_FXYH01000004.1"/>
</dbReference>
<keyword evidence="3" id="KW-1185">Reference proteome</keyword>